<dbReference type="PANTHER" id="PTHR28620">
    <property type="entry name" value="CENTROMERE PROTEIN V"/>
    <property type="match status" value="1"/>
</dbReference>
<evidence type="ECO:0000313" key="6">
    <source>
        <dbReference type="Proteomes" id="UP000574761"/>
    </source>
</evidence>
<dbReference type="PROSITE" id="PS51891">
    <property type="entry name" value="CENP_V_GFA"/>
    <property type="match status" value="1"/>
</dbReference>
<dbReference type="InterPro" id="IPR006913">
    <property type="entry name" value="CENP-V/GFA"/>
</dbReference>
<dbReference type="Gene3D" id="2.170.150.70">
    <property type="match status" value="1"/>
</dbReference>
<dbReference type="InterPro" id="IPR011057">
    <property type="entry name" value="Mss4-like_sf"/>
</dbReference>
<reference evidence="5 6" key="1">
    <citation type="submission" date="2020-08" db="EMBL/GenBank/DDBJ databases">
        <title>Genomic Encyclopedia of Type Strains, Phase IV (KMG-IV): sequencing the most valuable type-strain genomes for metagenomic binning, comparative biology and taxonomic classification.</title>
        <authorList>
            <person name="Goeker M."/>
        </authorList>
    </citation>
    <scope>NUCLEOTIDE SEQUENCE [LARGE SCALE GENOMIC DNA]</scope>
    <source>
        <strain evidence="5 6">DSM 100211</strain>
    </source>
</reference>
<accession>A0A7W6GJH3</accession>
<sequence>MGIAHYRGSCQCGAVSFEADVDLDQTIVCNCSRCQRLGSVLAFAPRDAFTLKSGEGNLSEYRFNTRTLRHLFCKTCGIQGFSFGEKPDGTSMVAVNVNCLEGVNPRALSSHAHDGASA</sequence>
<proteinExistence type="inferred from homology"/>
<evidence type="ECO:0000256" key="3">
    <source>
        <dbReference type="ARBA" id="ARBA00022833"/>
    </source>
</evidence>
<dbReference type="EMBL" id="JACIEE010000006">
    <property type="protein sequence ID" value="MBB3978016.1"/>
    <property type="molecule type" value="Genomic_DNA"/>
</dbReference>
<dbReference type="PANTHER" id="PTHR28620:SF1">
    <property type="entry name" value="CENP-V_GFA DOMAIN-CONTAINING PROTEIN"/>
    <property type="match status" value="1"/>
</dbReference>
<protein>
    <recommendedName>
        <fullName evidence="4">CENP-V/GFA domain-containing protein</fullName>
    </recommendedName>
</protein>
<feature type="domain" description="CENP-V/GFA" evidence="4">
    <location>
        <begin position="6"/>
        <end position="114"/>
    </location>
</feature>
<dbReference type="RefSeq" id="WP_183806056.1">
    <property type="nucleotide sequence ID" value="NZ_JACIEE010000006.1"/>
</dbReference>
<gene>
    <name evidence="5" type="ORF">GGQ64_003230</name>
</gene>
<evidence type="ECO:0000259" key="4">
    <source>
        <dbReference type="PROSITE" id="PS51891"/>
    </source>
</evidence>
<keyword evidence="3" id="KW-0862">Zinc</keyword>
<dbReference type="GO" id="GO:0016846">
    <property type="term" value="F:carbon-sulfur lyase activity"/>
    <property type="evidence" value="ECO:0007669"/>
    <property type="project" value="InterPro"/>
</dbReference>
<dbReference type="Proteomes" id="UP000574761">
    <property type="component" value="Unassembled WGS sequence"/>
</dbReference>
<dbReference type="Pfam" id="PF04828">
    <property type="entry name" value="GFA"/>
    <property type="match status" value="1"/>
</dbReference>
<evidence type="ECO:0000256" key="1">
    <source>
        <dbReference type="ARBA" id="ARBA00005495"/>
    </source>
</evidence>
<evidence type="ECO:0000256" key="2">
    <source>
        <dbReference type="ARBA" id="ARBA00022723"/>
    </source>
</evidence>
<organism evidence="5 6">
    <name type="scientific">Mycoplana azooxidifex</name>
    <dbReference type="NCBI Taxonomy" id="1636188"/>
    <lineage>
        <taxon>Bacteria</taxon>
        <taxon>Pseudomonadati</taxon>
        <taxon>Pseudomonadota</taxon>
        <taxon>Alphaproteobacteria</taxon>
        <taxon>Hyphomicrobiales</taxon>
        <taxon>Rhizobiaceae</taxon>
        <taxon>Mycoplana</taxon>
    </lineage>
</organism>
<dbReference type="GO" id="GO:0046872">
    <property type="term" value="F:metal ion binding"/>
    <property type="evidence" value="ECO:0007669"/>
    <property type="project" value="UniProtKB-KW"/>
</dbReference>
<name>A0A7W6GJH3_9HYPH</name>
<keyword evidence="6" id="KW-1185">Reference proteome</keyword>
<dbReference type="AlphaFoldDB" id="A0A7W6GJH3"/>
<keyword evidence="2" id="KW-0479">Metal-binding</keyword>
<dbReference type="SUPFAM" id="SSF51316">
    <property type="entry name" value="Mss4-like"/>
    <property type="match status" value="1"/>
</dbReference>
<comment type="similarity">
    <text evidence="1">Belongs to the Gfa family.</text>
</comment>
<comment type="caution">
    <text evidence="5">The sequence shown here is derived from an EMBL/GenBank/DDBJ whole genome shotgun (WGS) entry which is preliminary data.</text>
</comment>
<dbReference type="InterPro" id="IPR052355">
    <property type="entry name" value="CENP-V-like"/>
</dbReference>
<evidence type="ECO:0000313" key="5">
    <source>
        <dbReference type="EMBL" id="MBB3978016.1"/>
    </source>
</evidence>